<dbReference type="GO" id="GO:0008168">
    <property type="term" value="F:methyltransferase activity"/>
    <property type="evidence" value="ECO:0007669"/>
    <property type="project" value="UniProtKB-KW"/>
</dbReference>
<keyword evidence="2" id="KW-0808">Transferase</keyword>
<gene>
    <name evidence="2" type="ORF">QM524_03090</name>
</gene>
<dbReference type="EMBL" id="JASHIF010000002">
    <property type="protein sequence ID" value="MDI9858188.1"/>
    <property type="molecule type" value="Genomic_DNA"/>
</dbReference>
<name>A0ABT6Y3P0_9BACT</name>
<dbReference type="SUPFAM" id="SSF53335">
    <property type="entry name" value="S-adenosyl-L-methionine-dependent methyltransferases"/>
    <property type="match status" value="1"/>
</dbReference>
<dbReference type="EC" id="2.1.-.-" evidence="2"/>
<proteinExistence type="predicted"/>
<dbReference type="RefSeq" id="WP_283343440.1">
    <property type="nucleotide sequence ID" value="NZ_JASHIF010000002.1"/>
</dbReference>
<keyword evidence="3" id="KW-1185">Reference proteome</keyword>
<dbReference type="Pfam" id="PF13649">
    <property type="entry name" value="Methyltransf_25"/>
    <property type="match status" value="1"/>
</dbReference>
<dbReference type="PROSITE" id="PS01330">
    <property type="entry name" value="PABS_1"/>
    <property type="match status" value="1"/>
</dbReference>
<dbReference type="GO" id="GO:0032259">
    <property type="term" value="P:methylation"/>
    <property type="evidence" value="ECO:0007669"/>
    <property type="project" value="UniProtKB-KW"/>
</dbReference>
<feature type="domain" description="Methyltransferase" evidence="1">
    <location>
        <begin position="42"/>
        <end position="137"/>
    </location>
</feature>
<sequence>MKNKNFDFIAPYYDFLSKLIFGDRLRIAQISLLSKIPKHQRILLVGGGTGWILPELLQICEPSEIVYIEKSAEMISLSKKQVSTNSPIVWVCGGEEQFKEYGSFDIVFTPFFLDLFPEPWLDKHIVSPLVYVLKPSGFWLLVDFFPTSHLFFTFLTKIMYTFFRMVSGVTNAELADYPKLLSQNKLTLTHSEEWMNGYVKAQVWQKGD</sequence>
<accession>A0ABT6Y3P0</accession>
<dbReference type="Proteomes" id="UP001236507">
    <property type="component" value="Unassembled WGS sequence"/>
</dbReference>
<evidence type="ECO:0000313" key="3">
    <source>
        <dbReference type="Proteomes" id="UP001236507"/>
    </source>
</evidence>
<evidence type="ECO:0000259" key="1">
    <source>
        <dbReference type="Pfam" id="PF13649"/>
    </source>
</evidence>
<reference evidence="2 3" key="1">
    <citation type="submission" date="2023-05" db="EMBL/GenBank/DDBJ databases">
        <title>Novel species of genus Flectobacillus isolated from stream in China.</title>
        <authorList>
            <person name="Lu H."/>
        </authorList>
    </citation>
    <scope>NUCLEOTIDE SEQUENCE [LARGE SCALE GENOMIC DNA]</scope>
    <source>
        <strain evidence="2 3">KCTC 42575</strain>
    </source>
</reference>
<dbReference type="InterPro" id="IPR029063">
    <property type="entry name" value="SAM-dependent_MTases_sf"/>
</dbReference>
<keyword evidence="2" id="KW-0489">Methyltransferase</keyword>
<protein>
    <submittedName>
        <fullName evidence="2">Class I SAM-dependent methyltransferase</fullName>
        <ecNumber evidence="2">2.1.-.-</ecNumber>
    </submittedName>
</protein>
<comment type="caution">
    <text evidence="2">The sequence shown here is derived from an EMBL/GenBank/DDBJ whole genome shotgun (WGS) entry which is preliminary data.</text>
</comment>
<dbReference type="CDD" id="cd02440">
    <property type="entry name" value="AdoMet_MTases"/>
    <property type="match status" value="1"/>
</dbReference>
<dbReference type="InterPro" id="IPR041698">
    <property type="entry name" value="Methyltransf_25"/>
</dbReference>
<evidence type="ECO:0000313" key="2">
    <source>
        <dbReference type="EMBL" id="MDI9858188.1"/>
    </source>
</evidence>
<organism evidence="2 3">
    <name type="scientific">Flectobacillus roseus</name>
    <dbReference type="NCBI Taxonomy" id="502259"/>
    <lineage>
        <taxon>Bacteria</taxon>
        <taxon>Pseudomonadati</taxon>
        <taxon>Bacteroidota</taxon>
        <taxon>Cytophagia</taxon>
        <taxon>Cytophagales</taxon>
        <taxon>Flectobacillaceae</taxon>
        <taxon>Flectobacillus</taxon>
    </lineage>
</organism>
<dbReference type="InterPro" id="IPR030373">
    <property type="entry name" value="PABS_CS"/>
</dbReference>
<dbReference type="Gene3D" id="3.40.50.150">
    <property type="entry name" value="Vaccinia Virus protein VP39"/>
    <property type="match status" value="1"/>
</dbReference>